<evidence type="ECO:0000256" key="2">
    <source>
        <dbReference type="ARBA" id="ARBA00022617"/>
    </source>
</evidence>
<evidence type="ECO:0000256" key="6">
    <source>
        <dbReference type="SAM" id="Phobius"/>
    </source>
</evidence>
<dbReference type="GO" id="GO:0046872">
    <property type="term" value="F:metal ion binding"/>
    <property type="evidence" value="ECO:0007669"/>
    <property type="project" value="UniProtKB-KW"/>
</dbReference>
<dbReference type="RefSeq" id="WP_136385299.1">
    <property type="nucleotide sequence ID" value="NZ_SSOD01000008.1"/>
</dbReference>
<dbReference type="InterPro" id="IPR019020">
    <property type="entry name" value="Cyt-c552/DMSO_Rdtase_haem-bd"/>
</dbReference>
<keyword evidence="6" id="KW-1133">Transmembrane helix</keyword>
<proteinExistence type="predicted"/>
<dbReference type="GO" id="GO:0020037">
    <property type="term" value="F:heme binding"/>
    <property type="evidence" value="ECO:0007669"/>
    <property type="project" value="InterPro"/>
</dbReference>
<keyword evidence="2" id="KW-0349">Heme</keyword>
<sequence>MSSSSTPVLAATALFAGAFGLIWASNGTGIIRADHDRHVDIPGTLTVPLQVRAAYNGEKIFFQYRWPAERPRIFHDVLRYQGGEWRRYGDPVPGPNPHGLHEDRVAMLVDDGSVPEFGRYGGYVAIGAGLAELSTQAGAEEVGAHPRLGKELKEEAVTKYLPATRTIPADWTTTVDGERMATLRKSGYFLDLWHWRANRGAPIGVADDQAVHEIRGGDAGRSAWSTNWDGERKQPRWMFDPEKAGHAALRWEEVEGGAVAQDSVYYLHAGTMIPYDADHPWQEGDTLPRRALRDPTGSRADIGASGRWADGHWTVTLSRALDTGNPLDDKIFHDGGSYSVAFAIHRHATGGRWHYVSLPLSLGLSREAELQAVRFAGDAPPWQQEWKAVKLFYPGQVTWPLLTSEEHAGSAQIRRGVPVKRYHTEEQLASYGVEMEFRERIVGQWRLTLLAGLLLFAAAGFALVRAPRN</sequence>
<evidence type="ECO:0000313" key="8">
    <source>
        <dbReference type="EMBL" id="THF61025.1"/>
    </source>
</evidence>
<evidence type="ECO:0000256" key="4">
    <source>
        <dbReference type="ARBA" id="ARBA00022982"/>
    </source>
</evidence>
<organism evidence="8 9">
    <name type="scientific">Pseudothauera rhizosphaerae</name>
    <dbReference type="NCBI Taxonomy" id="2565932"/>
    <lineage>
        <taxon>Bacteria</taxon>
        <taxon>Pseudomonadati</taxon>
        <taxon>Pseudomonadota</taxon>
        <taxon>Betaproteobacteria</taxon>
        <taxon>Rhodocyclales</taxon>
        <taxon>Zoogloeaceae</taxon>
        <taxon>Pseudothauera</taxon>
    </lineage>
</organism>
<dbReference type="Pfam" id="PF09459">
    <property type="entry name" value="EB_dh"/>
    <property type="match status" value="1"/>
</dbReference>
<dbReference type="Proteomes" id="UP000307956">
    <property type="component" value="Unassembled WGS sequence"/>
</dbReference>
<accession>A0A4S4AN56</accession>
<dbReference type="Gene3D" id="2.60.40.1190">
    <property type="match status" value="1"/>
</dbReference>
<keyword evidence="4" id="KW-0249">Electron transport</keyword>
<keyword evidence="6" id="KW-0812">Transmembrane</keyword>
<evidence type="ECO:0000259" key="7">
    <source>
        <dbReference type="SMART" id="SM00887"/>
    </source>
</evidence>
<evidence type="ECO:0000256" key="1">
    <source>
        <dbReference type="ARBA" id="ARBA00022448"/>
    </source>
</evidence>
<evidence type="ECO:0000256" key="5">
    <source>
        <dbReference type="ARBA" id="ARBA00023004"/>
    </source>
</evidence>
<evidence type="ECO:0000313" key="9">
    <source>
        <dbReference type="Proteomes" id="UP000307956"/>
    </source>
</evidence>
<evidence type="ECO:0000256" key="3">
    <source>
        <dbReference type="ARBA" id="ARBA00022723"/>
    </source>
</evidence>
<feature type="transmembrane region" description="Helical" evidence="6">
    <location>
        <begin position="445"/>
        <end position="464"/>
    </location>
</feature>
<gene>
    <name evidence="8" type="ORF">E6O51_12440</name>
</gene>
<feature type="domain" description="Cytochrome c-552/DMSO reductase-like haem-binding" evidence="7">
    <location>
        <begin position="3"/>
        <end position="357"/>
    </location>
</feature>
<dbReference type="CDD" id="cd09625">
    <property type="entry name" value="DOMON_like_cytochrome"/>
    <property type="match status" value="1"/>
</dbReference>
<keyword evidence="6" id="KW-0472">Membrane</keyword>
<dbReference type="EMBL" id="SSOD01000008">
    <property type="protein sequence ID" value="THF61025.1"/>
    <property type="molecule type" value="Genomic_DNA"/>
</dbReference>
<name>A0A4S4AN56_9RHOO</name>
<keyword evidence="1" id="KW-0813">Transport</keyword>
<dbReference type="OrthoDB" id="5337932at2"/>
<dbReference type="AlphaFoldDB" id="A0A4S4AN56"/>
<reference evidence="8 9" key="1">
    <citation type="submission" date="2019-04" db="EMBL/GenBank/DDBJ databases">
        <title>Azoarcus rhizosphaerae sp. nov. isolated from rhizosphere of Ficus religiosa.</title>
        <authorList>
            <person name="Lin S.-Y."/>
            <person name="Hameed A."/>
            <person name="Hsu Y.-H."/>
            <person name="Young C.-C."/>
        </authorList>
    </citation>
    <scope>NUCLEOTIDE SEQUENCE [LARGE SCALE GENOMIC DNA]</scope>
    <source>
        <strain evidence="8 9">CC-YHH848</strain>
    </source>
</reference>
<comment type="caution">
    <text evidence="8">The sequence shown here is derived from an EMBL/GenBank/DDBJ whole genome shotgun (WGS) entry which is preliminary data.</text>
</comment>
<keyword evidence="3" id="KW-0479">Metal-binding</keyword>
<keyword evidence="5" id="KW-0408">Iron</keyword>
<keyword evidence="9" id="KW-1185">Reference proteome</keyword>
<protein>
    <recommendedName>
        <fullName evidence="7">Cytochrome c-552/DMSO reductase-like haem-binding domain-containing protein</fullName>
    </recommendedName>
</protein>
<dbReference type="SMART" id="SM00887">
    <property type="entry name" value="EB_dh"/>
    <property type="match status" value="1"/>
</dbReference>